<dbReference type="InterPro" id="IPR053143">
    <property type="entry name" value="Arylsulfate_ST"/>
</dbReference>
<dbReference type="Pfam" id="PF14269">
    <property type="entry name" value="Arylsulfotran_2"/>
    <property type="match status" value="1"/>
</dbReference>
<dbReference type="EMBL" id="JAWDJX010000012">
    <property type="protein sequence ID" value="KAK3054486.1"/>
    <property type="molecule type" value="Genomic_DNA"/>
</dbReference>
<evidence type="ECO:0000313" key="1">
    <source>
        <dbReference type="EMBL" id="KAK3054486.1"/>
    </source>
</evidence>
<evidence type="ECO:0008006" key="3">
    <source>
        <dbReference type="Google" id="ProtNLM"/>
    </source>
</evidence>
<protein>
    <recommendedName>
        <fullName evidence="3">ASST-domain-containing protein</fullName>
    </recommendedName>
</protein>
<dbReference type="InterPro" id="IPR039535">
    <property type="entry name" value="ASST-like"/>
</dbReference>
<dbReference type="PANTHER" id="PTHR35340">
    <property type="entry name" value="PQQ ENZYME REPEAT PROTEIN-RELATED"/>
    <property type="match status" value="1"/>
</dbReference>
<evidence type="ECO:0000313" key="2">
    <source>
        <dbReference type="Proteomes" id="UP001271007"/>
    </source>
</evidence>
<accession>A0AAJ0DQ28</accession>
<proteinExistence type="predicted"/>
<reference evidence="1" key="1">
    <citation type="submission" date="2023-04" db="EMBL/GenBank/DDBJ databases">
        <title>Black Yeasts Isolated from many extreme environments.</title>
        <authorList>
            <person name="Coleine C."/>
            <person name="Stajich J.E."/>
            <person name="Selbmann L."/>
        </authorList>
    </citation>
    <scope>NUCLEOTIDE SEQUENCE</scope>
    <source>
        <strain evidence="1">CCFEE 5312</strain>
    </source>
</reference>
<dbReference type="PANTHER" id="PTHR35340:SF8">
    <property type="entry name" value="ASST-DOMAIN-CONTAINING PROTEIN"/>
    <property type="match status" value="1"/>
</dbReference>
<organism evidence="1 2">
    <name type="scientific">Extremus antarcticus</name>
    <dbReference type="NCBI Taxonomy" id="702011"/>
    <lineage>
        <taxon>Eukaryota</taxon>
        <taxon>Fungi</taxon>
        <taxon>Dikarya</taxon>
        <taxon>Ascomycota</taxon>
        <taxon>Pezizomycotina</taxon>
        <taxon>Dothideomycetes</taxon>
        <taxon>Dothideomycetidae</taxon>
        <taxon>Mycosphaerellales</taxon>
        <taxon>Extremaceae</taxon>
        <taxon>Extremus</taxon>
    </lineage>
</organism>
<dbReference type="AlphaFoldDB" id="A0AAJ0DQ28"/>
<name>A0AAJ0DQ28_9PEZI</name>
<keyword evidence="2" id="KW-1185">Reference proteome</keyword>
<gene>
    <name evidence="1" type="ORF">LTR09_004755</name>
</gene>
<sequence>MALAAIEPGMMRLLSSEMTFVSRPDLRPPRWNITTSNAERLSPGYWFIAPYADLGAQSGSASSCQIGPHIYDDEGQLVWSGACDVHNRNTFDFKTWETAGVRGLSFVVEGQSTGLDMWHKRGAGLVLGDTYALVDAVDPVDPADNIREFNFHEFTKLPNGIGSLVMYDNSSTIANTEVGDLLVCEGGFLQFDPEGKTTFQWRALDHIDVPESTEIRPEGGSKTEWDWFHANSVDRNSNGDYLLSARHTDCIYKISGHDGSIIWRLGGLNSTFTLADFTFSRQHDARFVPSEDRHDGKELISFLNNAADSHHNTSATSAAYLVEVDTNGGTARLSKQWLRPDGKLGVYRGNVQFLDNGNVFVYWGDNG</sequence>
<dbReference type="Proteomes" id="UP001271007">
    <property type="component" value="Unassembled WGS sequence"/>
</dbReference>
<comment type="caution">
    <text evidence="1">The sequence shown here is derived from an EMBL/GenBank/DDBJ whole genome shotgun (WGS) entry which is preliminary data.</text>
</comment>